<organism evidence="9 10">
    <name type="scientific">Cuscuta campestris</name>
    <dbReference type="NCBI Taxonomy" id="132261"/>
    <lineage>
        <taxon>Eukaryota</taxon>
        <taxon>Viridiplantae</taxon>
        <taxon>Streptophyta</taxon>
        <taxon>Embryophyta</taxon>
        <taxon>Tracheophyta</taxon>
        <taxon>Spermatophyta</taxon>
        <taxon>Magnoliopsida</taxon>
        <taxon>eudicotyledons</taxon>
        <taxon>Gunneridae</taxon>
        <taxon>Pentapetalae</taxon>
        <taxon>asterids</taxon>
        <taxon>lamiids</taxon>
        <taxon>Solanales</taxon>
        <taxon>Convolvulaceae</taxon>
        <taxon>Cuscuteae</taxon>
        <taxon>Cuscuta</taxon>
        <taxon>Cuscuta subgen. Grammica</taxon>
        <taxon>Cuscuta sect. Cleistogrammica</taxon>
    </lineage>
</organism>
<dbReference type="GO" id="GO:0042973">
    <property type="term" value="F:glucan endo-1,3-beta-D-glucosidase activity"/>
    <property type="evidence" value="ECO:0007669"/>
    <property type="project" value="UniProtKB-EC"/>
</dbReference>
<dbReference type="PANTHER" id="PTHR32227">
    <property type="entry name" value="GLUCAN ENDO-1,3-BETA-GLUCOSIDASE BG1-RELATED-RELATED"/>
    <property type="match status" value="1"/>
</dbReference>
<dbReference type="Gene3D" id="3.20.20.80">
    <property type="entry name" value="Glycosidases"/>
    <property type="match status" value="1"/>
</dbReference>
<dbReference type="OrthoDB" id="1293114at2759"/>
<dbReference type="SUPFAM" id="SSF51445">
    <property type="entry name" value="(Trans)glycosidases"/>
    <property type="match status" value="1"/>
</dbReference>
<dbReference type="Pfam" id="PF00332">
    <property type="entry name" value="Glyco_hydro_17"/>
    <property type="match status" value="1"/>
</dbReference>
<comment type="catalytic activity">
    <reaction evidence="1">
        <text>Hydrolysis of (1-&gt;3)-beta-D-glucosidic linkages in (1-&gt;3)-beta-D-glucans.</text>
        <dbReference type="EC" id="3.2.1.39"/>
    </reaction>
</comment>
<evidence type="ECO:0000256" key="8">
    <source>
        <dbReference type="SAM" id="SignalP"/>
    </source>
</evidence>
<keyword evidence="10" id="KW-1185">Reference proteome</keyword>
<evidence type="ECO:0000256" key="2">
    <source>
        <dbReference type="ARBA" id="ARBA00008773"/>
    </source>
</evidence>
<evidence type="ECO:0000313" key="10">
    <source>
        <dbReference type="Proteomes" id="UP000595140"/>
    </source>
</evidence>
<keyword evidence="4 8" id="KW-0732">Signal</keyword>
<evidence type="ECO:0000256" key="7">
    <source>
        <dbReference type="RuleBase" id="RU004335"/>
    </source>
</evidence>
<dbReference type="InterPro" id="IPR000490">
    <property type="entry name" value="Glyco_hydro_17"/>
</dbReference>
<feature type="chain" id="PRO_5019830961" description="glucan endo-1,3-beta-D-glucosidase" evidence="8">
    <location>
        <begin position="29"/>
        <end position="430"/>
    </location>
</feature>
<evidence type="ECO:0000256" key="1">
    <source>
        <dbReference type="ARBA" id="ARBA00000382"/>
    </source>
</evidence>
<comment type="similarity">
    <text evidence="2 7">Belongs to the glycosyl hydrolase 17 family.</text>
</comment>
<keyword evidence="6" id="KW-0326">Glycosidase</keyword>
<dbReference type="Proteomes" id="UP000595140">
    <property type="component" value="Unassembled WGS sequence"/>
</dbReference>
<dbReference type="AlphaFoldDB" id="A0A484KVG2"/>
<dbReference type="InterPro" id="IPR044965">
    <property type="entry name" value="Glyco_hydro_17_plant"/>
</dbReference>
<protein>
    <recommendedName>
        <fullName evidence="3">glucan endo-1,3-beta-D-glucosidase</fullName>
        <ecNumber evidence="3">3.2.1.39</ecNumber>
    </recommendedName>
</protein>
<evidence type="ECO:0000256" key="4">
    <source>
        <dbReference type="ARBA" id="ARBA00022729"/>
    </source>
</evidence>
<sequence>MEPKNPLCFALALFFSAIIFWPAGRVTSFGINYGRIGNNLPAPETAVRLVKCTGATKVKLYDADPNVLRAFANTGVELIISVGNERLPEMKDCDKAQDWVDQSVRPFLPATKITAVIVGNEVLSSSAAAAPRHQDLLPAMQNVYYALQTRNLSSQIRVTTAHSLAVLETSYPPSSGVFRKNLTQDFLCEILGFLNSTGSPFYINAYPYFAAKADPEHVKLDYALSNPNSGVTDDHTHLHYDNLLYAQIDAVYAASAQLGYGSVCVEVSETGWPSKGDSDETSATQQNARAYNGNLLSLLAEKKRTPLTPANCGMDAFLFALFNENMKPGPTSERNYGLFNADGSPSYDLGFAACGMNAGNDSGSCRPVGGVMPQPPATNQTAWSPWNSYMSITSDAVQVRPPRLCSKWMCSIIALGFLCTLHYGRKIPAL</sequence>
<evidence type="ECO:0000313" key="9">
    <source>
        <dbReference type="EMBL" id="VFQ67914.1"/>
    </source>
</evidence>
<reference evidence="9 10" key="1">
    <citation type="submission" date="2018-04" db="EMBL/GenBank/DDBJ databases">
        <authorList>
            <person name="Vogel A."/>
        </authorList>
    </citation>
    <scope>NUCLEOTIDE SEQUENCE [LARGE SCALE GENOMIC DNA]</scope>
</reference>
<dbReference type="FunFam" id="3.20.20.80:FF:000005">
    <property type="entry name" value="Glucan endo-1,3-beta-glucosidase 14"/>
    <property type="match status" value="1"/>
</dbReference>
<accession>A0A484KVG2</accession>
<keyword evidence="5" id="KW-0378">Hydrolase</keyword>
<gene>
    <name evidence="9" type="ORF">CCAM_LOCUS9690</name>
</gene>
<evidence type="ECO:0000256" key="3">
    <source>
        <dbReference type="ARBA" id="ARBA00012780"/>
    </source>
</evidence>
<evidence type="ECO:0000256" key="6">
    <source>
        <dbReference type="ARBA" id="ARBA00023295"/>
    </source>
</evidence>
<name>A0A484KVG2_9ASTE</name>
<evidence type="ECO:0000256" key="5">
    <source>
        <dbReference type="ARBA" id="ARBA00022801"/>
    </source>
</evidence>
<dbReference type="EC" id="3.2.1.39" evidence="3"/>
<dbReference type="GO" id="GO:0005975">
    <property type="term" value="P:carbohydrate metabolic process"/>
    <property type="evidence" value="ECO:0007669"/>
    <property type="project" value="InterPro"/>
</dbReference>
<dbReference type="EMBL" id="OOIL02000669">
    <property type="protein sequence ID" value="VFQ67914.1"/>
    <property type="molecule type" value="Genomic_DNA"/>
</dbReference>
<feature type="signal peptide" evidence="8">
    <location>
        <begin position="1"/>
        <end position="28"/>
    </location>
</feature>
<dbReference type="InterPro" id="IPR017853">
    <property type="entry name" value="GH"/>
</dbReference>
<proteinExistence type="inferred from homology"/>